<sequence length="1555" mass="173619">MLTYHDMADEKKTYKYIDTELDREHLLKNLKHNAQDYVKHKGWDAGRAQEFYDALTTFENAINEDRLSSDQSGAIVDSSGQLTDGTANWRDKDGNVLTQEQYESLKKRDKRKATNDFYANREVAGYLNTIAKSLYGQQQKVDDTKKETTKFNLSKHGLWNKFVNSMAPGGTGDMEAWLDTDPYDEATKKRSTQNRAKLLNDYITQYRSNLAEDLDFSDSGYGSREAYLQNLDRLQEELSNGVTSVDYRLLNQLGGSPEQYRAFFTTDRQYAPPVAEGQNQEGQEPAPQEPAPQQNTAAKRQPGMDPALRTRLRNNDLKIRKTYNALKVRWYKPVDGSAPQGIEYDKSAKDPVKAYWNALNAAGKSFKTDKLRTTTGREYMGMLEQFGEVNPNMVRKIAFGKYAGWYYIPESINKDNWSVLGYNPTTHSVGRLFYPDISPDTKKDYAAILAKIDNMEQEMKKPVFQEGGNIGQGESVWDFINGGEGQLGQFNAGQEAQSKITKGDPKNRQPQKKENGYSSTNFTSTDYARLAAIGADLVALLDPEPVTAGVLSVGSDVTNLVSDLKEGYGLGSSLGNFAANLGLSAIGLIPILGDAAGSGSKVVKNLIKLAPKINKVLLGSGLLAGLSNADEITKSFSKIGKSGPENELSMQDYRNISTAIQLILGGSNAIKNAKAVKKFNAAKEAGKTNHVDVRVKNNDTGEQKVFRFVGSDDVSKIRNAKTPQQVNDVINSHPSYKDQYSVVTDTKSGHSWMGENSSWLKPWTWRQKTATDVIGNNSVLPVYNTAGIKADNPKLFSGRTQRMMKTMQERTPDQILSRYIAPVPNSPLKPIEGPLTVKPAVPVAPVPPAVRPNVAPNNTVASRNSLIDRAKAYRESLKSTVGKKHSPEFNELVSRGHTPAELRNMGIWKEGGRLVPKAQSGGFVLPNVYNPFSKGLSTLNMKAPELTRPDYKPVIGETPMQYTSTPNYGTGYASNRDYSNKEYGTTNKVNLSGIKAANAKLRDRALHPEHLAPQYDYTDAQANTDKVRGIWQSNPDNRTNDLMRWVSAWAKENPGKSQLDMLAAYNRQIDKMYDYKRTMGTDAYTGDKSYRHGNAVAMFNRRNRAIYGSANAPQGVHGYSVPQEDFNGTTTAQRFIDITDNDISDLKFNFKPNAPESFRKLFNGLVKDKTGRYYIQDKSINLPKLTMPVPDMENTPLGPGTSKVYPNVPTEMPAKPTKIPVNIGNLLQNMLPNALAAGRYLAALQHNRDQLDLAKKMPVMLYDPMEAHKWMFGDEQAVMSGRRSAGQLNHMASRPVTSDGSQAQAAQLEAFMKGREYITQGERQDAANRERTAEAEWQQERLNQQSRYNTAMQNRQNLFGKKVSDLNAEAMKRRADYESLNGLMSQLEQAARVRDEQNDPLRDTAEQASLQNDISADMEAYGIPATPDEQQLINDLLTGNRDVSSLSEQEARSYERLSNAIQEEVQRRMLASKGISYRPFSPKQVTNSTFVTKMQRQGGIISGDSEKVTIQKLRGRVRRMEIFQKQLESRLNAYEKDADRAYKSASRYISGQKRK</sequence>
<feature type="compositionally biased region" description="Basic and acidic residues" evidence="1">
    <location>
        <begin position="501"/>
        <end position="515"/>
    </location>
</feature>
<feature type="region of interest" description="Disordered" evidence="1">
    <location>
        <begin position="274"/>
        <end position="307"/>
    </location>
</feature>
<feature type="compositionally biased region" description="Polar residues" evidence="1">
    <location>
        <begin position="491"/>
        <end position="500"/>
    </location>
</feature>
<proteinExistence type="predicted"/>
<feature type="region of interest" description="Disordered" evidence="1">
    <location>
        <begin position="491"/>
        <end position="520"/>
    </location>
</feature>
<dbReference type="EMBL" id="BK032843">
    <property type="protein sequence ID" value="DAF63665.1"/>
    <property type="molecule type" value="Genomic_DNA"/>
</dbReference>
<organism evidence="2">
    <name type="scientific">Podoviridae sp. ctz6O13</name>
    <dbReference type="NCBI Taxonomy" id="2827757"/>
    <lineage>
        <taxon>Viruses</taxon>
        <taxon>Duplodnaviria</taxon>
        <taxon>Heunggongvirae</taxon>
        <taxon>Uroviricota</taxon>
        <taxon>Caudoviricetes</taxon>
    </lineage>
</organism>
<evidence type="ECO:0000313" key="2">
    <source>
        <dbReference type="EMBL" id="DAF63665.1"/>
    </source>
</evidence>
<accession>A0A8S5TKG3</accession>
<name>A0A8S5TKG3_9CAUD</name>
<reference evidence="2" key="1">
    <citation type="journal article" date="2021" name="Proc. Natl. Acad. Sci. U.S.A.">
        <title>A Catalog of Tens of Thousands of Viruses from Human Metagenomes Reveals Hidden Associations with Chronic Diseases.</title>
        <authorList>
            <person name="Tisza M.J."/>
            <person name="Buck C.B."/>
        </authorList>
    </citation>
    <scope>NUCLEOTIDE SEQUENCE</scope>
    <source>
        <strain evidence="2">Ctz6O13</strain>
    </source>
</reference>
<feature type="compositionally biased region" description="Low complexity" evidence="1">
    <location>
        <begin position="276"/>
        <end position="295"/>
    </location>
</feature>
<protein>
    <submittedName>
        <fullName evidence="2">Uncharacterized protein</fullName>
    </submittedName>
</protein>
<evidence type="ECO:0000256" key="1">
    <source>
        <dbReference type="SAM" id="MobiDB-lite"/>
    </source>
</evidence>